<evidence type="ECO:0000256" key="1">
    <source>
        <dbReference type="ARBA" id="ARBA00004651"/>
    </source>
</evidence>
<feature type="transmembrane region" description="Helical" evidence="7">
    <location>
        <begin position="121"/>
        <end position="142"/>
    </location>
</feature>
<evidence type="ECO:0000256" key="7">
    <source>
        <dbReference type="RuleBase" id="RU363032"/>
    </source>
</evidence>
<feature type="transmembrane region" description="Helical" evidence="7">
    <location>
        <begin position="222"/>
        <end position="242"/>
    </location>
</feature>
<dbReference type="GO" id="GO:0055085">
    <property type="term" value="P:transmembrane transport"/>
    <property type="evidence" value="ECO:0007669"/>
    <property type="project" value="InterPro"/>
</dbReference>
<evidence type="ECO:0000313" key="10">
    <source>
        <dbReference type="Proteomes" id="UP000293865"/>
    </source>
</evidence>
<dbReference type="Pfam" id="PF00528">
    <property type="entry name" value="BPD_transp_1"/>
    <property type="match status" value="1"/>
</dbReference>
<dbReference type="SUPFAM" id="SSF161098">
    <property type="entry name" value="MetI-like"/>
    <property type="match status" value="1"/>
</dbReference>
<keyword evidence="5 7" id="KW-1133">Transmembrane helix</keyword>
<organism evidence="9 10">
    <name type="scientific">Agromyces albus</name>
    <dbReference type="NCBI Taxonomy" id="205332"/>
    <lineage>
        <taxon>Bacteria</taxon>
        <taxon>Bacillati</taxon>
        <taxon>Actinomycetota</taxon>
        <taxon>Actinomycetes</taxon>
        <taxon>Micrococcales</taxon>
        <taxon>Microbacteriaceae</taxon>
        <taxon>Agromyces</taxon>
    </lineage>
</organism>
<protein>
    <submittedName>
        <fullName evidence="9">Sugar ABC transporter permease</fullName>
    </submittedName>
</protein>
<keyword evidence="10" id="KW-1185">Reference proteome</keyword>
<evidence type="ECO:0000313" key="9">
    <source>
        <dbReference type="EMBL" id="RXZ73085.1"/>
    </source>
</evidence>
<dbReference type="CDD" id="cd06261">
    <property type="entry name" value="TM_PBP2"/>
    <property type="match status" value="1"/>
</dbReference>
<dbReference type="PANTHER" id="PTHR30193">
    <property type="entry name" value="ABC TRANSPORTER PERMEASE PROTEIN"/>
    <property type="match status" value="1"/>
</dbReference>
<feature type="transmembrane region" description="Helical" evidence="7">
    <location>
        <begin position="273"/>
        <end position="298"/>
    </location>
</feature>
<comment type="similarity">
    <text evidence="7">Belongs to the binding-protein-dependent transport system permease family.</text>
</comment>
<proteinExistence type="inferred from homology"/>
<feature type="transmembrane region" description="Helical" evidence="7">
    <location>
        <begin position="162"/>
        <end position="179"/>
    </location>
</feature>
<dbReference type="Gene3D" id="1.10.3720.10">
    <property type="entry name" value="MetI-like"/>
    <property type="match status" value="1"/>
</dbReference>
<dbReference type="GO" id="GO:0005886">
    <property type="term" value="C:plasma membrane"/>
    <property type="evidence" value="ECO:0007669"/>
    <property type="project" value="UniProtKB-SubCell"/>
</dbReference>
<feature type="transmembrane region" description="Helical" evidence="7">
    <location>
        <begin position="20"/>
        <end position="48"/>
    </location>
</feature>
<dbReference type="InterPro" id="IPR000515">
    <property type="entry name" value="MetI-like"/>
</dbReference>
<dbReference type="PROSITE" id="PS50928">
    <property type="entry name" value="ABC_TM1"/>
    <property type="match status" value="1"/>
</dbReference>
<dbReference type="InterPro" id="IPR035906">
    <property type="entry name" value="MetI-like_sf"/>
</dbReference>
<keyword evidence="2 7" id="KW-0813">Transport</keyword>
<dbReference type="Proteomes" id="UP000293865">
    <property type="component" value="Unassembled WGS sequence"/>
</dbReference>
<dbReference type="PANTHER" id="PTHR30193:SF37">
    <property type="entry name" value="INNER MEMBRANE ABC TRANSPORTER PERMEASE PROTEIN YCJO"/>
    <property type="match status" value="1"/>
</dbReference>
<comment type="caution">
    <text evidence="9">The sequence shown here is derived from an EMBL/GenBank/DDBJ whole genome shotgun (WGS) entry which is preliminary data.</text>
</comment>
<comment type="subcellular location">
    <subcellularLocation>
        <location evidence="1 7">Cell membrane</location>
        <topology evidence="1 7">Multi-pass membrane protein</topology>
    </subcellularLocation>
</comment>
<evidence type="ECO:0000256" key="6">
    <source>
        <dbReference type="ARBA" id="ARBA00023136"/>
    </source>
</evidence>
<evidence type="ECO:0000256" key="5">
    <source>
        <dbReference type="ARBA" id="ARBA00022989"/>
    </source>
</evidence>
<evidence type="ECO:0000259" key="8">
    <source>
        <dbReference type="PROSITE" id="PS50928"/>
    </source>
</evidence>
<name>A0A4Q2L4E8_9MICO</name>
<evidence type="ECO:0000256" key="2">
    <source>
        <dbReference type="ARBA" id="ARBA00022448"/>
    </source>
</evidence>
<keyword evidence="3" id="KW-1003">Cell membrane</keyword>
<evidence type="ECO:0000256" key="4">
    <source>
        <dbReference type="ARBA" id="ARBA00022692"/>
    </source>
</evidence>
<dbReference type="OrthoDB" id="145927at2"/>
<evidence type="ECO:0000256" key="3">
    <source>
        <dbReference type="ARBA" id="ARBA00022475"/>
    </source>
</evidence>
<keyword evidence="4 7" id="KW-0812">Transmembrane</keyword>
<feature type="domain" description="ABC transmembrane type-1" evidence="8">
    <location>
        <begin position="83"/>
        <end position="294"/>
    </location>
</feature>
<dbReference type="EMBL" id="SDPN01000002">
    <property type="protein sequence ID" value="RXZ73085.1"/>
    <property type="molecule type" value="Genomic_DNA"/>
</dbReference>
<dbReference type="AlphaFoldDB" id="A0A4Q2L4E8"/>
<feature type="transmembrane region" description="Helical" evidence="7">
    <location>
        <begin position="86"/>
        <end position="109"/>
    </location>
</feature>
<accession>A0A4Q2L4E8</accession>
<keyword evidence="6 7" id="KW-0472">Membrane</keyword>
<dbReference type="InterPro" id="IPR051393">
    <property type="entry name" value="ABC_transporter_permease"/>
</dbReference>
<sequence>MSRPLRWGILRRWTPGPTGVAWLFVMPFLVIFAVFTAVPAVMAVTLTMTDIGVADLRDPLGVNFVFLDNFQAVLTAPAFLRSALNTVVYVGIGVPVTMAIGFLLALALDSGIRRARPVFRAVIYLPVIANIVAAAIVWQYAFTLNGPINSFLADLGIAGPNWLGTPTTAMIVVLLLTIWRTTGTCMVLFLAGLQAVPEEVHEAASLDGAGYWRRVFQMTLPLLRPTTLLVTVLMSVMFLNIFEEPFLLTEGGPLGSTKSVAQWVYEQFGFGNIANAMTGSIVLLLGVLIVCVVQLRVLRPKQ</sequence>
<reference evidence="9 10" key="1">
    <citation type="submission" date="2019-01" db="EMBL/GenBank/DDBJ databases">
        <title>Agromyces.</title>
        <authorList>
            <person name="Li J."/>
        </authorList>
    </citation>
    <scope>NUCLEOTIDE SEQUENCE [LARGE SCALE GENOMIC DNA]</scope>
    <source>
        <strain evidence="9 10">DSM 15934</strain>
    </source>
</reference>
<gene>
    <name evidence="9" type="ORF">ESP51_01960</name>
</gene>